<evidence type="ECO:0000256" key="2">
    <source>
        <dbReference type="ARBA" id="ARBA00022475"/>
    </source>
</evidence>
<proteinExistence type="predicted"/>
<evidence type="ECO:0000256" key="1">
    <source>
        <dbReference type="ARBA" id="ARBA00004651"/>
    </source>
</evidence>
<evidence type="ECO:0000256" key="4">
    <source>
        <dbReference type="ARBA" id="ARBA00022989"/>
    </source>
</evidence>
<dbReference type="InterPro" id="IPR020846">
    <property type="entry name" value="MFS_dom"/>
</dbReference>
<evidence type="ECO:0000256" key="5">
    <source>
        <dbReference type="ARBA" id="ARBA00023136"/>
    </source>
</evidence>
<sequence length="484" mass="50439">MPFVIYVLGQGIFAQGTSEFMLSGVMPSIAQDLDIPLASAGMLVSAFAIGMLVGAPLMSLVTLKMPRRAALVGFQLVFIAAHVGAALVPHFGFLLVMRVLSAMAYAGFWAMASVAAISLVGADKQGRAMGVVVSGLSVATIIGVPGGTLLAQHAGWEAAFWAVAAMTALSTIALLIFLPGGRDTTTAQPRLATELRSLMQPRLWVAYATTALTVAAQFAIFSYLGALLEDVTDLSTGLVPLVLGLYGVGAFIGLTIGGRVADRAPFTLLLMGMAAFIVAATALAVTAHVAWVTIALVVLLGAANFEVTPAVNARVFSILGATRTLGGAVNIAAFNVGIAVAPPGIRPRDQHGTGAGGYGLDRRGPRGRPHGQRSAGPPPHPTPRSGNRGAHNRLRTGARSRCLLTTATETNRPVSGIGCRESHIQPTLPSASDAHDDPRRPSAIAVRDLPGRRNPSRPPCAPPTFNERGDNDRLRTVLAERRKL</sequence>
<evidence type="ECO:0000259" key="8">
    <source>
        <dbReference type="PROSITE" id="PS50850"/>
    </source>
</evidence>
<dbReference type="SUPFAM" id="SSF103473">
    <property type="entry name" value="MFS general substrate transporter"/>
    <property type="match status" value="1"/>
</dbReference>
<dbReference type="InterPro" id="IPR011701">
    <property type="entry name" value="MFS"/>
</dbReference>
<keyword evidence="4 7" id="KW-1133">Transmembrane helix</keyword>
<evidence type="ECO:0000256" key="7">
    <source>
        <dbReference type="SAM" id="Phobius"/>
    </source>
</evidence>
<dbReference type="Pfam" id="PF07690">
    <property type="entry name" value="MFS_1"/>
    <property type="match status" value="1"/>
</dbReference>
<feature type="transmembrane region" description="Helical" evidence="7">
    <location>
        <begin position="102"/>
        <end position="122"/>
    </location>
</feature>
<feature type="region of interest" description="Disordered" evidence="6">
    <location>
        <begin position="345"/>
        <end position="473"/>
    </location>
</feature>
<name>A0ABU3V4B7_9ACTN</name>
<keyword evidence="2" id="KW-1003">Cell membrane</keyword>
<feature type="domain" description="Major facilitator superfamily (MFS) profile" evidence="8">
    <location>
        <begin position="4"/>
        <end position="484"/>
    </location>
</feature>
<dbReference type="Proteomes" id="UP001257627">
    <property type="component" value="Unassembled WGS sequence"/>
</dbReference>
<accession>A0ABU3V4B7</accession>
<feature type="transmembrane region" description="Helical" evidence="7">
    <location>
        <begin position="129"/>
        <end position="152"/>
    </location>
</feature>
<reference evidence="9 10" key="1">
    <citation type="submission" date="2023-02" db="EMBL/GenBank/DDBJ databases">
        <authorList>
            <person name="Maleckis M."/>
        </authorList>
    </citation>
    <scope>NUCLEOTIDE SEQUENCE [LARGE SCALE GENOMIC DNA]</scope>
    <source>
        <strain evidence="9 10">P8-A2</strain>
    </source>
</reference>
<dbReference type="CDD" id="cd17324">
    <property type="entry name" value="MFS_NepI_like"/>
    <property type="match status" value="1"/>
</dbReference>
<dbReference type="PROSITE" id="PS50850">
    <property type="entry name" value="MFS"/>
    <property type="match status" value="1"/>
</dbReference>
<feature type="transmembrane region" description="Helical" evidence="7">
    <location>
        <begin position="268"/>
        <end position="301"/>
    </location>
</feature>
<feature type="transmembrane region" description="Helical" evidence="7">
    <location>
        <begin position="42"/>
        <end position="63"/>
    </location>
</feature>
<feature type="transmembrane region" description="Helical" evidence="7">
    <location>
        <begin position="70"/>
        <end position="96"/>
    </location>
</feature>
<dbReference type="EMBL" id="JARAKF010000002">
    <property type="protein sequence ID" value="MDU9000991.1"/>
    <property type="molecule type" value="Genomic_DNA"/>
</dbReference>
<comment type="subcellular location">
    <subcellularLocation>
        <location evidence="1">Cell membrane</location>
        <topology evidence="1">Multi-pass membrane protein</topology>
    </subcellularLocation>
</comment>
<keyword evidence="5 7" id="KW-0472">Membrane</keyword>
<keyword evidence="3 7" id="KW-0812">Transmembrane</keyword>
<evidence type="ECO:0000313" key="10">
    <source>
        <dbReference type="Proteomes" id="UP001257627"/>
    </source>
</evidence>
<evidence type="ECO:0000256" key="6">
    <source>
        <dbReference type="SAM" id="MobiDB-lite"/>
    </source>
</evidence>
<dbReference type="Gene3D" id="1.20.1250.20">
    <property type="entry name" value="MFS general substrate transporter like domains"/>
    <property type="match status" value="2"/>
</dbReference>
<protein>
    <submittedName>
        <fullName evidence="9">MFS transporter</fullName>
    </submittedName>
</protein>
<gene>
    <name evidence="9" type="ORF">PU648_53715</name>
</gene>
<feature type="transmembrane region" description="Helical" evidence="7">
    <location>
        <begin position="158"/>
        <end position="178"/>
    </location>
</feature>
<comment type="caution">
    <text evidence="9">The sequence shown here is derived from an EMBL/GenBank/DDBJ whole genome shotgun (WGS) entry which is preliminary data.</text>
</comment>
<dbReference type="PANTHER" id="PTHR43124">
    <property type="entry name" value="PURINE EFFLUX PUMP PBUE"/>
    <property type="match status" value="1"/>
</dbReference>
<dbReference type="PANTHER" id="PTHR43124:SF3">
    <property type="entry name" value="CHLORAMPHENICOL EFFLUX PUMP RV0191"/>
    <property type="match status" value="1"/>
</dbReference>
<dbReference type="InterPro" id="IPR036259">
    <property type="entry name" value="MFS_trans_sf"/>
</dbReference>
<dbReference type="NCBIfam" id="NF033135">
    <property type="entry name" value="cmx_cmrA"/>
    <property type="match status" value="1"/>
</dbReference>
<organism evidence="9 10">
    <name type="scientific">Streptomyces mirabilis</name>
    <dbReference type="NCBI Taxonomy" id="68239"/>
    <lineage>
        <taxon>Bacteria</taxon>
        <taxon>Bacillati</taxon>
        <taxon>Actinomycetota</taxon>
        <taxon>Actinomycetes</taxon>
        <taxon>Kitasatosporales</taxon>
        <taxon>Streptomycetaceae</taxon>
        <taxon>Streptomyces</taxon>
    </lineage>
</organism>
<dbReference type="RefSeq" id="WP_316738270.1">
    <property type="nucleotide sequence ID" value="NZ_JARAKF010000002.1"/>
</dbReference>
<evidence type="ECO:0000313" key="9">
    <source>
        <dbReference type="EMBL" id="MDU9000991.1"/>
    </source>
</evidence>
<feature type="transmembrane region" description="Helical" evidence="7">
    <location>
        <begin position="238"/>
        <end position="256"/>
    </location>
</feature>
<dbReference type="InterPro" id="IPR050189">
    <property type="entry name" value="MFS_Efflux_Transporters"/>
</dbReference>
<evidence type="ECO:0000256" key="3">
    <source>
        <dbReference type="ARBA" id="ARBA00022692"/>
    </source>
</evidence>
<feature type="transmembrane region" description="Helical" evidence="7">
    <location>
        <begin position="204"/>
        <end position="226"/>
    </location>
</feature>
<keyword evidence="10" id="KW-1185">Reference proteome</keyword>
<feature type="compositionally biased region" description="Polar residues" evidence="6">
    <location>
        <begin position="403"/>
        <end position="413"/>
    </location>
</feature>